<protein>
    <submittedName>
        <fullName evidence="2">CRISPR-associated protein Cas5</fullName>
    </submittedName>
</protein>
<dbReference type="Pfam" id="PF09709">
    <property type="entry name" value="Cas_Csd1"/>
    <property type="match status" value="1"/>
</dbReference>
<dbReference type="InterPro" id="IPR013422">
    <property type="entry name" value="CRISPR-assoc_prot_Cas5_N"/>
</dbReference>
<evidence type="ECO:0000313" key="2">
    <source>
        <dbReference type="EMBL" id="VYU79573.1"/>
    </source>
</evidence>
<dbReference type="Gene3D" id="3.30.70.2660">
    <property type="match status" value="1"/>
</dbReference>
<dbReference type="Pfam" id="PF09704">
    <property type="entry name" value="Cas_Cas5d"/>
    <property type="match status" value="1"/>
</dbReference>
<keyword evidence="1" id="KW-0051">Antiviral defense</keyword>
<dbReference type="InterPro" id="IPR021124">
    <property type="entry name" value="CRISPR-assoc_prot_Cas5"/>
</dbReference>
<reference evidence="2" key="1">
    <citation type="submission" date="2019-11" db="EMBL/GenBank/DDBJ databases">
        <authorList>
            <person name="Feng L."/>
        </authorList>
    </citation>
    <scope>NUCLEOTIDE SEQUENCE</scope>
    <source>
        <strain evidence="2">ChathewayiLFYP18</strain>
    </source>
</reference>
<proteinExistence type="predicted"/>
<organism evidence="2">
    <name type="scientific">Hungatella hathewayi</name>
    <dbReference type="NCBI Taxonomy" id="154046"/>
    <lineage>
        <taxon>Bacteria</taxon>
        <taxon>Bacillati</taxon>
        <taxon>Bacillota</taxon>
        <taxon>Clostridia</taxon>
        <taxon>Lachnospirales</taxon>
        <taxon>Lachnospiraceae</taxon>
        <taxon>Hungatella</taxon>
    </lineage>
</organism>
<dbReference type="InterPro" id="IPR010144">
    <property type="entry name" value="CRISPR-assoc_prot_Csd1-typ"/>
</dbReference>
<dbReference type="NCBIfam" id="TIGR02593">
    <property type="entry name" value="CRISPR_cas5"/>
    <property type="match status" value="1"/>
</dbReference>
<dbReference type="InterPro" id="IPR010155">
    <property type="entry name" value="CRISPR-assoc_prot_Cas5d"/>
</dbReference>
<gene>
    <name evidence="2" type="primary">cas5</name>
    <name evidence="2" type="ORF">CHLFYP18_02944</name>
</gene>
<dbReference type="CDD" id="cd09752">
    <property type="entry name" value="Cas5_I-C"/>
    <property type="match status" value="1"/>
</dbReference>
<dbReference type="NCBIfam" id="TIGR01876">
    <property type="entry name" value="cas_Cas5d"/>
    <property type="match status" value="1"/>
</dbReference>
<dbReference type="NCBIfam" id="TIGR01863">
    <property type="entry name" value="cas_Csd1"/>
    <property type="match status" value="1"/>
</dbReference>
<dbReference type="GO" id="GO:0043571">
    <property type="term" value="P:maintenance of CRISPR repeat elements"/>
    <property type="evidence" value="ECO:0007669"/>
    <property type="project" value="InterPro"/>
</dbReference>
<evidence type="ECO:0000256" key="1">
    <source>
        <dbReference type="ARBA" id="ARBA00023118"/>
    </source>
</evidence>
<dbReference type="CDD" id="cd09757">
    <property type="entry name" value="Cas8c_I-C"/>
    <property type="match status" value="1"/>
</dbReference>
<accession>A0A6N3HUP6</accession>
<dbReference type="GO" id="GO:0051607">
    <property type="term" value="P:defense response to virus"/>
    <property type="evidence" value="ECO:0007669"/>
    <property type="project" value="UniProtKB-KW"/>
</dbReference>
<dbReference type="AlphaFoldDB" id="A0A6N3HUP6"/>
<dbReference type="EMBL" id="CACRUH010000075">
    <property type="protein sequence ID" value="VYU79573.1"/>
    <property type="molecule type" value="Genomic_DNA"/>
</dbReference>
<name>A0A6N3HUP6_9FIRM</name>
<sequence length="804" mass="90685">MSRGVRVRVWGDLALFSRPEMKVERCSYDVITPSAARGMLEAVYWHPGMKWVIDKIYVRKPIQFTSIRRNEVKSKVLASSVLNVMNGGNKPLLISCRQEIVQRAAILLKDVDYVIEAHFDMTDHASDCDNPGKFKDIIMRRLRRGECYHTPYFGCREFPAKFELYEGDDVTTECKGMERELGYMFYDFDYSNPEDIQPLFFPRCLKGWSFRCPGSGGGTMILQSLVTYYESLERKGKITSPGWCSAKVSFALELSEAGELLRIIPLKESVLRGKKTALVPTIRKVPQMVARSSGVSANFLCDNSSYLLGIDNKGKPERSVECFEAAKEKHLEILKETGGKAARAVVLYFKTWKPEKAMEHTALSEGLEEITAGGNLIFFIGDEFAQEDPAVKAAWETYSQKPGDGVEGTCLVTGKRAEIARIHGTIKGVPGAQSSGAALVSFNAPAFESYGKEQSYNAPVSTYAAYAYTTALNYLLADRDHMTMIGDTAIVYWSEDGEEVYNRTFSFMMEPTADNQEIVDGVFKNLAAGKAVDENGTRESLSLNQKFYILGLSPNAARLSVRFFYQDSFGNILRHVKEHYDRLRIVRPSGDHMEYLGVWRLLSETVNKKSKDKKPAPNMAGSLYRAIISGSNYPESMHQAVLGRIRSEQDDSDSRIYKITRGRAAIIKAYLLKNRGCSEEEITMEMNENSNDVAYILGQEFAVLEAIQEDANPGINATIKDRYFNSACATPSSIFPILFKLKNSHLRKMNNKGREIYYEKMLGALQSKITEVPKRLNLDAQDRFILGYYHQTQKRYEKKSKEEA</sequence>
<dbReference type="GO" id="GO:0004519">
    <property type="term" value="F:endonuclease activity"/>
    <property type="evidence" value="ECO:0007669"/>
    <property type="project" value="InterPro"/>
</dbReference>